<dbReference type="Gene3D" id="3.40.50.150">
    <property type="entry name" value="Vaccinia Virus protein VP39"/>
    <property type="match status" value="1"/>
</dbReference>
<name>A0A923S338_9BURK</name>
<dbReference type="InterPro" id="IPR011990">
    <property type="entry name" value="TPR-like_helical_dom_sf"/>
</dbReference>
<dbReference type="SMART" id="SM00028">
    <property type="entry name" value="TPR"/>
    <property type="match status" value="3"/>
</dbReference>
<dbReference type="Pfam" id="PF07719">
    <property type="entry name" value="TPR_2"/>
    <property type="match status" value="1"/>
</dbReference>
<dbReference type="Proteomes" id="UP000596827">
    <property type="component" value="Unassembled WGS sequence"/>
</dbReference>
<dbReference type="Gene3D" id="2.70.160.11">
    <property type="entry name" value="Hnrnp arginine n-methyltransferase1"/>
    <property type="match status" value="1"/>
</dbReference>
<keyword evidence="5" id="KW-1185">Reference proteome</keyword>
<dbReference type="GO" id="GO:0042054">
    <property type="term" value="F:histone methyltransferase activity"/>
    <property type="evidence" value="ECO:0007669"/>
    <property type="project" value="TreeGrafter"/>
</dbReference>
<dbReference type="Gene3D" id="1.25.40.10">
    <property type="entry name" value="Tetratricopeptide repeat domain"/>
    <property type="match status" value="1"/>
</dbReference>
<accession>A0A923S338</accession>
<evidence type="ECO:0000256" key="1">
    <source>
        <dbReference type="ARBA" id="ARBA00022737"/>
    </source>
</evidence>
<dbReference type="PANTHER" id="PTHR11006:SF4">
    <property type="entry name" value="PROTEIN ARGININE N-METHYLTRANSFERASE 7"/>
    <property type="match status" value="1"/>
</dbReference>
<evidence type="ECO:0000256" key="2">
    <source>
        <dbReference type="ARBA" id="ARBA00022803"/>
    </source>
</evidence>
<dbReference type="Pfam" id="PF13432">
    <property type="entry name" value="TPR_16"/>
    <property type="match status" value="1"/>
</dbReference>
<dbReference type="PANTHER" id="PTHR11006">
    <property type="entry name" value="PROTEIN ARGININE N-METHYLTRANSFERASE"/>
    <property type="match status" value="1"/>
</dbReference>
<dbReference type="SUPFAM" id="SSF53335">
    <property type="entry name" value="S-adenosyl-L-methionine-dependent methyltransferases"/>
    <property type="match status" value="1"/>
</dbReference>
<proteinExistence type="predicted"/>
<dbReference type="SUPFAM" id="SSF48452">
    <property type="entry name" value="TPR-like"/>
    <property type="match status" value="1"/>
</dbReference>
<sequence>MNPGLDTVKALFRAGQHALALSQCEALVRERPQDTEAKRLCATMHGMVDNFGRSLELLRELQRAGVDDADLLFNIGMCERGLQDHGAALQTFRAYTEKFPGQIDGWAARAECAEALGQLEEAAEAYKAALKFAPADDNLLKKATSCLLQLDRASEGIALCREALKADPGNVTARLGAEWLLAQVVPLWHVPMVNEAERNDVYFDALKAVVKPGQRVFEIGTGSGLVAMMAAKLGADVVTCEAVGLVAETAARIVADNNLQDRVRVLAKPSYAVQVPADLPQKADVLVHEIFSSELLGEHVLAALEDAKLRLLKPGGEILPGVGSIMVALVGGDALGRELHVGEVHGFDLRAFNAINPKKRPIHREDLPRELMGDAVEAFRFDFKSRTSFPPERKRLQLTATRAGRCWGVIQWIRFEFAPGIAFENHPARARPVANWQHTVYRFDEPLELREGQVVAIDASHDRSRPWFERAV</sequence>
<organism evidence="4 5">
    <name type="scientific">Ramlibacter albus</name>
    <dbReference type="NCBI Taxonomy" id="2079448"/>
    <lineage>
        <taxon>Bacteria</taxon>
        <taxon>Pseudomonadati</taxon>
        <taxon>Pseudomonadota</taxon>
        <taxon>Betaproteobacteria</taxon>
        <taxon>Burkholderiales</taxon>
        <taxon>Comamonadaceae</taxon>
        <taxon>Ramlibacter</taxon>
    </lineage>
</organism>
<dbReference type="PROSITE" id="PS50005">
    <property type="entry name" value="TPR"/>
    <property type="match status" value="1"/>
</dbReference>
<reference evidence="4" key="1">
    <citation type="submission" date="2020-08" db="EMBL/GenBank/DDBJ databases">
        <title>Ramlibacter sp. GTP1 16S ribosomal RNA gene genome sequencing and assembly.</title>
        <authorList>
            <person name="Kang M."/>
        </authorList>
    </citation>
    <scope>NUCLEOTIDE SEQUENCE</scope>
    <source>
        <strain evidence="4">GTP1</strain>
    </source>
</reference>
<dbReference type="AlphaFoldDB" id="A0A923S338"/>
<dbReference type="CDD" id="cd02440">
    <property type="entry name" value="AdoMet_MTases"/>
    <property type="match status" value="1"/>
</dbReference>
<evidence type="ECO:0000313" key="5">
    <source>
        <dbReference type="Proteomes" id="UP000596827"/>
    </source>
</evidence>
<dbReference type="GO" id="GO:0016274">
    <property type="term" value="F:protein-arginine N-methyltransferase activity"/>
    <property type="evidence" value="ECO:0007669"/>
    <property type="project" value="InterPro"/>
</dbReference>
<dbReference type="InterPro" id="IPR029063">
    <property type="entry name" value="SAM-dependent_MTases_sf"/>
</dbReference>
<comment type="caution">
    <text evidence="4">The sequence shown here is derived from an EMBL/GenBank/DDBJ whole genome shotgun (WGS) entry which is preliminary data.</text>
</comment>
<keyword evidence="1" id="KW-0677">Repeat</keyword>
<protein>
    <submittedName>
        <fullName evidence="4">Tetratricopeptide repeat protein</fullName>
    </submittedName>
</protein>
<dbReference type="InterPro" id="IPR025799">
    <property type="entry name" value="Arg_MeTrfase"/>
</dbReference>
<evidence type="ECO:0000313" key="4">
    <source>
        <dbReference type="EMBL" id="MBC5766040.1"/>
    </source>
</evidence>
<dbReference type="Pfam" id="PF06325">
    <property type="entry name" value="PrmA"/>
    <property type="match status" value="1"/>
</dbReference>
<evidence type="ECO:0000256" key="3">
    <source>
        <dbReference type="PROSITE-ProRule" id="PRU00339"/>
    </source>
</evidence>
<gene>
    <name evidence="4" type="ORF">H8R02_16350</name>
</gene>
<keyword evidence="2 3" id="KW-0802">TPR repeat</keyword>
<dbReference type="EMBL" id="JACORU010000005">
    <property type="protein sequence ID" value="MBC5766040.1"/>
    <property type="molecule type" value="Genomic_DNA"/>
</dbReference>
<dbReference type="InterPro" id="IPR019734">
    <property type="entry name" value="TPR_rpt"/>
</dbReference>
<dbReference type="RefSeq" id="WP_187082501.1">
    <property type="nucleotide sequence ID" value="NZ_JACORU010000005.1"/>
</dbReference>
<feature type="repeat" description="TPR" evidence="3">
    <location>
        <begin position="103"/>
        <end position="136"/>
    </location>
</feature>
<dbReference type="PROSITE" id="PS51678">
    <property type="entry name" value="SAM_MT_PRMT"/>
    <property type="match status" value="1"/>
</dbReference>
<dbReference type="InterPro" id="IPR013105">
    <property type="entry name" value="TPR_2"/>
</dbReference>